<evidence type="ECO:0000256" key="1">
    <source>
        <dbReference type="ARBA" id="ARBA00001947"/>
    </source>
</evidence>
<keyword evidence="3 10" id="KW-0645">Protease</keyword>
<evidence type="ECO:0000256" key="8">
    <source>
        <dbReference type="SAM" id="SignalP"/>
    </source>
</evidence>
<evidence type="ECO:0000256" key="7">
    <source>
        <dbReference type="ARBA" id="ARBA00023049"/>
    </source>
</evidence>
<comment type="similarity">
    <text evidence="2">Belongs to the peptidase M35 family.</text>
</comment>
<dbReference type="Gene3D" id="2.60.40.2970">
    <property type="match status" value="1"/>
</dbReference>
<gene>
    <name evidence="10" type="ORF">CTheo_8117</name>
</gene>
<feature type="chain" id="PRO_5024292946" evidence="8">
    <location>
        <begin position="20"/>
        <end position="356"/>
    </location>
</feature>
<feature type="signal peptide" evidence="8">
    <location>
        <begin position="1"/>
        <end position="19"/>
    </location>
</feature>
<organism evidence="10 11">
    <name type="scientific">Ceratobasidium theobromae</name>
    <dbReference type="NCBI Taxonomy" id="1582974"/>
    <lineage>
        <taxon>Eukaryota</taxon>
        <taxon>Fungi</taxon>
        <taxon>Dikarya</taxon>
        <taxon>Basidiomycota</taxon>
        <taxon>Agaricomycotina</taxon>
        <taxon>Agaricomycetes</taxon>
        <taxon>Cantharellales</taxon>
        <taxon>Ceratobasidiaceae</taxon>
        <taxon>Ceratobasidium</taxon>
    </lineage>
</organism>
<evidence type="ECO:0000313" key="11">
    <source>
        <dbReference type="Proteomes" id="UP000383932"/>
    </source>
</evidence>
<keyword evidence="5" id="KW-0378">Hydrolase</keyword>
<evidence type="ECO:0000256" key="3">
    <source>
        <dbReference type="ARBA" id="ARBA00022670"/>
    </source>
</evidence>
<dbReference type="GO" id="GO:0004222">
    <property type="term" value="F:metalloendopeptidase activity"/>
    <property type="evidence" value="ECO:0007669"/>
    <property type="project" value="InterPro"/>
</dbReference>
<accession>A0A5N5QAH5</accession>
<evidence type="ECO:0000256" key="2">
    <source>
        <dbReference type="ARBA" id="ARBA00010279"/>
    </source>
</evidence>
<dbReference type="InterPro" id="IPR024079">
    <property type="entry name" value="MetalloPept_cat_dom_sf"/>
</dbReference>
<sequence length="356" mass="37556">MRTAFAASLVCAAALGVSAAPGLTVTVTVPPQVNGVDNLSATTLVTNTGTEPLKILNTPNSPLSAAKTRTFNIANGSGSPAFTGMLVKYSPALAAKSNNPADFTVLQPGESREVTHDLAGVYNFKNVGPGEFKISSNNIFQHVDGSGALQAITATANPATFGISGNLVSSKVLRRRQPRLIGRQNTPQYLNCGDAEKGQVLAGVEGAEAYVEGAVAYLNQVNQNTDRYTTWFGEYDQTRVQTVTSHFQAIAGEPSKSTYDCAPTECGGAGTFAYVYPTQPGTVYLCDAFWNAPETGTDSMAGTIVHEHTHFDIYGGTRDHAYGQEPCKALASQDPDTAIANADSHEYFAENNPAQS</sequence>
<dbReference type="Proteomes" id="UP000383932">
    <property type="component" value="Unassembled WGS sequence"/>
</dbReference>
<dbReference type="AlphaFoldDB" id="A0A5N5QAH5"/>
<dbReference type="SMART" id="SM01351">
    <property type="entry name" value="Aspzincin_M35"/>
    <property type="match status" value="1"/>
</dbReference>
<evidence type="ECO:0000256" key="4">
    <source>
        <dbReference type="ARBA" id="ARBA00022723"/>
    </source>
</evidence>
<feature type="domain" description="Lysine-specific metallo-endopeptidase" evidence="9">
    <location>
        <begin position="216"/>
        <end position="350"/>
    </location>
</feature>
<evidence type="ECO:0000256" key="5">
    <source>
        <dbReference type="ARBA" id="ARBA00022801"/>
    </source>
</evidence>
<evidence type="ECO:0000259" key="9">
    <source>
        <dbReference type="SMART" id="SM01351"/>
    </source>
</evidence>
<dbReference type="InterPro" id="IPR050414">
    <property type="entry name" value="Fungal_M35_metalloproteases"/>
</dbReference>
<comment type="caution">
    <text evidence="10">The sequence shown here is derived from an EMBL/GenBank/DDBJ whole genome shotgun (WGS) entry which is preliminary data.</text>
</comment>
<comment type="cofactor">
    <cofactor evidence="1">
        <name>Zn(2+)</name>
        <dbReference type="ChEBI" id="CHEBI:29105"/>
    </cofactor>
</comment>
<dbReference type="EMBL" id="SSOP01000454">
    <property type="protein sequence ID" value="KAB5588438.1"/>
    <property type="molecule type" value="Genomic_DNA"/>
</dbReference>
<keyword evidence="11" id="KW-1185">Reference proteome</keyword>
<dbReference type="SUPFAM" id="SSF55486">
    <property type="entry name" value="Metalloproteases ('zincins'), catalytic domain"/>
    <property type="match status" value="1"/>
</dbReference>
<dbReference type="GO" id="GO:0006508">
    <property type="term" value="P:proteolysis"/>
    <property type="evidence" value="ECO:0007669"/>
    <property type="project" value="UniProtKB-KW"/>
</dbReference>
<dbReference type="PANTHER" id="PTHR37016">
    <property type="match status" value="1"/>
</dbReference>
<dbReference type="InterPro" id="IPR029463">
    <property type="entry name" value="Lys_MEP"/>
</dbReference>
<dbReference type="Pfam" id="PF14521">
    <property type="entry name" value="Aspzincin_M35"/>
    <property type="match status" value="1"/>
</dbReference>
<dbReference type="OrthoDB" id="4689212at2759"/>
<evidence type="ECO:0000313" key="10">
    <source>
        <dbReference type="EMBL" id="KAB5588438.1"/>
    </source>
</evidence>
<name>A0A5N5QAH5_9AGAM</name>
<keyword evidence="4" id="KW-0479">Metal-binding</keyword>
<evidence type="ECO:0000256" key="6">
    <source>
        <dbReference type="ARBA" id="ARBA00022833"/>
    </source>
</evidence>
<dbReference type="PANTHER" id="PTHR37016:SF3">
    <property type="entry name" value="NEUTRAL PROTEASE 2-RELATED"/>
    <property type="match status" value="1"/>
</dbReference>
<keyword evidence="6" id="KW-0862">Zinc</keyword>
<reference evidence="10 11" key="1">
    <citation type="journal article" date="2019" name="Fungal Biol. Biotechnol.">
        <title>Draft genome sequence of fastidious pathogen Ceratobasidium theobromae, which causes vascular-streak dieback in Theobroma cacao.</title>
        <authorList>
            <person name="Ali S.S."/>
            <person name="Asman A."/>
            <person name="Shao J."/>
            <person name="Firmansyah A.P."/>
            <person name="Susilo A.W."/>
            <person name="Rosmana A."/>
            <person name="McMahon P."/>
            <person name="Junaid M."/>
            <person name="Guest D."/>
            <person name="Kheng T.Y."/>
            <person name="Meinhardt L.W."/>
            <person name="Bailey B.A."/>
        </authorList>
    </citation>
    <scope>NUCLEOTIDE SEQUENCE [LARGE SCALE GENOMIC DNA]</scope>
    <source>
        <strain evidence="10 11">CT2</strain>
    </source>
</reference>
<proteinExistence type="inferred from homology"/>
<protein>
    <submittedName>
        <fullName evidence="10">Deuterolysin M35 metalloprotease</fullName>
    </submittedName>
</protein>
<dbReference type="Gene3D" id="3.40.390.10">
    <property type="entry name" value="Collagenase (Catalytic Domain)"/>
    <property type="match status" value="1"/>
</dbReference>
<keyword evidence="8" id="KW-0732">Signal</keyword>
<keyword evidence="7 10" id="KW-0482">Metalloprotease</keyword>
<dbReference type="GO" id="GO:0046872">
    <property type="term" value="F:metal ion binding"/>
    <property type="evidence" value="ECO:0007669"/>
    <property type="project" value="UniProtKB-KW"/>
</dbReference>